<proteinExistence type="predicted"/>
<reference evidence="2 3" key="1">
    <citation type="journal article" date="2014" name="BMC Genomics">
        <title>Comparative genome sequencing reveals chemotype-specific gene clusters in the toxigenic black mold Stachybotrys.</title>
        <authorList>
            <person name="Semeiks J."/>
            <person name="Borek D."/>
            <person name="Otwinowski Z."/>
            <person name="Grishin N.V."/>
        </authorList>
    </citation>
    <scope>NUCLEOTIDE SEQUENCE [LARGE SCALE GENOMIC DNA]</scope>
    <source>
        <strain evidence="3">CBS 109288 / IBT 7711</strain>
    </source>
</reference>
<gene>
    <name evidence="2" type="ORF">S7711_11596</name>
</gene>
<feature type="chain" id="PRO_5001770657" evidence="1">
    <location>
        <begin position="26"/>
        <end position="89"/>
    </location>
</feature>
<feature type="signal peptide" evidence="1">
    <location>
        <begin position="1"/>
        <end position="25"/>
    </location>
</feature>
<accession>A0A084AF48</accession>
<dbReference type="HOGENOM" id="CLU_2456235_0_0_1"/>
<evidence type="ECO:0000256" key="1">
    <source>
        <dbReference type="SAM" id="SignalP"/>
    </source>
</evidence>
<keyword evidence="3" id="KW-1185">Reference proteome</keyword>
<organism evidence="2 3">
    <name type="scientific">Stachybotrys chartarum (strain CBS 109288 / IBT 7711)</name>
    <name type="common">Toxic black mold</name>
    <name type="synonym">Stilbospora chartarum</name>
    <dbReference type="NCBI Taxonomy" id="1280523"/>
    <lineage>
        <taxon>Eukaryota</taxon>
        <taxon>Fungi</taxon>
        <taxon>Dikarya</taxon>
        <taxon>Ascomycota</taxon>
        <taxon>Pezizomycotina</taxon>
        <taxon>Sordariomycetes</taxon>
        <taxon>Hypocreomycetidae</taxon>
        <taxon>Hypocreales</taxon>
        <taxon>Stachybotryaceae</taxon>
        <taxon>Stachybotrys</taxon>
    </lineage>
</organism>
<protein>
    <submittedName>
        <fullName evidence="2">Uncharacterized protein</fullName>
    </submittedName>
</protein>
<sequence>MLIFTPLTAIATALACIGALPTAQADFHIGRWGAGNFPANAICPSNYWNCACFQGGVGSRRYDVSPRSENLWDNASGYWNARDQANRMW</sequence>
<dbReference type="EMBL" id="KL649615">
    <property type="protein sequence ID" value="KEY63927.1"/>
    <property type="molecule type" value="Genomic_DNA"/>
</dbReference>
<evidence type="ECO:0000313" key="2">
    <source>
        <dbReference type="EMBL" id="KEY63927.1"/>
    </source>
</evidence>
<dbReference type="AlphaFoldDB" id="A0A084AF48"/>
<evidence type="ECO:0000313" key="3">
    <source>
        <dbReference type="Proteomes" id="UP000028045"/>
    </source>
</evidence>
<name>A0A084AF48_STACB</name>
<keyword evidence="1" id="KW-0732">Signal</keyword>
<dbReference type="Proteomes" id="UP000028045">
    <property type="component" value="Unassembled WGS sequence"/>
</dbReference>